<feature type="compositionally biased region" description="Acidic residues" evidence="4">
    <location>
        <begin position="46"/>
        <end position="61"/>
    </location>
</feature>
<sequence length="1013" mass="112485">MSEREDTVHSPSERKRSLPSDDEEDDLSSDERGGRFKRPALNTSGGEDDNSSELDYTDEPPAEERPVTPSETGDVMEVNVRSPAAAEKEKVETESTLATISLRALVTTKEAGVIIGKGGKNVSEIRDRSGAKVTISEMVQGAYERILTVTGPLDTVAKAFALVARKILDENLDTPSTPNSKSTTIRLLVPHSRMGPVIGKGGCKIKEIQEKSGARCLASEEMLPQSTERTISISGVPDSIHIAVFHVGEELAKHQNDRPTGITPYRPQPRLLYHQAAPVAGSPFYVGLPPGPPHYGRDFIPGPPPINHQPPPGSQAQQIFIPNDMVGCIIGKGGSKINEIRHLSGSHIKIAEPHGNTNERLVTITGTPESNQMALYLLYSRLESERRKPSVFQAIEKIFYLYDSLSRSNMDGDAARDQKVASAKKTLKKFKKKKAASSVDSTSITRKDSSDSAALSGDRRNSIASDSGSVRTDGTGQETIAVVEEDNISTTNTNPDVVENQASQDYSDYIPQSSSATSLSLVEGLQPIFQPHGQQSQSNLLSKQIDLTIAESILPSADNSAEESYTHESLSSLCNKQKQDIGLQRQAIAMLVDEKNALTSELEKYSAMADRFKKSEELLEEGQLLVDALRRKNAELEEKIHNQEGRLKEADEQKEKILESLQLQNTRVEQLEKDSKQLISQLNTKDSIIEQLTQEKANARSVSDEVEALQKTLQDKENRCEALEIELSNLRHKLTNTEQQLSENIEKLSEAERVSYEAQTNVELMTKEIQQLTNERNELTQRVEKISSSLKIKETEASALSEQVSSNSSVIEKLNLERDDLSSELQSVQSENSKLTKRIKDLTKKIEGLTSDNRDSIAQLNELREKFVEISNDKLRLAEEVDKEKSRVSRLEQELLNKLQEVRIDAEEITTKTTTNGTTREFNYEENQNYRSLTSNPNSDQEELKQLLFKERQKNLNLESQLKRMLEVSSPLVSSNLNLSPPNSANRRYSFSQFSGVFEIGKCSGCIGEVIIV</sequence>
<dbReference type="InterPro" id="IPR004087">
    <property type="entry name" value="KH_dom"/>
</dbReference>
<feature type="compositionally biased region" description="Polar residues" evidence="4">
    <location>
        <begin position="462"/>
        <end position="477"/>
    </location>
</feature>
<dbReference type="CDD" id="cd22439">
    <property type="entry name" value="KH-I_PCBP_rpt3"/>
    <property type="match status" value="1"/>
</dbReference>
<dbReference type="PANTHER" id="PTHR10288">
    <property type="entry name" value="KH DOMAIN CONTAINING RNA BINDING PROTEIN"/>
    <property type="match status" value="1"/>
</dbReference>
<feature type="compositionally biased region" description="Basic and acidic residues" evidence="4">
    <location>
        <begin position="1"/>
        <end position="19"/>
    </location>
</feature>
<dbReference type="CDD" id="cd22456">
    <property type="entry name" value="KH-I_Rnc1_rpt2"/>
    <property type="match status" value="1"/>
</dbReference>
<feature type="domain" description="K Homology" evidence="5">
    <location>
        <begin position="181"/>
        <end position="252"/>
    </location>
</feature>
<dbReference type="Pfam" id="PF00013">
    <property type="entry name" value="KH_1"/>
    <property type="match status" value="3"/>
</dbReference>
<accession>A0A2Z6S4Z1</accession>
<keyword evidence="3" id="KW-0175">Coiled coil</keyword>
<reference evidence="6 7" key="1">
    <citation type="submission" date="2017-11" db="EMBL/GenBank/DDBJ databases">
        <title>The genome of Rhizophagus clarus HR1 reveals common genetic basis of auxotrophy among arbuscular mycorrhizal fungi.</title>
        <authorList>
            <person name="Kobayashi Y."/>
        </authorList>
    </citation>
    <scope>NUCLEOTIDE SEQUENCE [LARGE SCALE GENOMIC DNA]</scope>
    <source>
        <strain evidence="6 7">HR1</strain>
    </source>
</reference>
<keyword evidence="1" id="KW-0677">Repeat</keyword>
<dbReference type="InterPro" id="IPR004088">
    <property type="entry name" value="KH_dom_type_1"/>
</dbReference>
<organism evidence="6 7">
    <name type="scientific">Rhizophagus clarus</name>
    <dbReference type="NCBI Taxonomy" id="94130"/>
    <lineage>
        <taxon>Eukaryota</taxon>
        <taxon>Fungi</taxon>
        <taxon>Fungi incertae sedis</taxon>
        <taxon>Mucoromycota</taxon>
        <taxon>Glomeromycotina</taxon>
        <taxon>Glomeromycetes</taxon>
        <taxon>Glomerales</taxon>
        <taxon>Glomeraceae</taxon>
        <taxon>Rhizophagus</taxon>
    </lineage>
</organism>
<evidence type="ECO:0000256" key="1">
    <source>
        <dbReference type="ARBA" id="ARBA00022737"/>
    </source>
</evidence>
<evidence type="ECO:0000313" key="6">
    <source>
        <dbReference type="EMBL" id="GBC05925.1"/>
    </source>
</evidence>
<proteinExistence type="predicted"/>
<dbReference type="EMBL" id="BEXD01004038">
    <property type="protein sequence ID" value="GBC05925.1"/>
    <property type="molecule type" value="Genomic_DNA"/>
</dbReference>
<keyword evidence="2" id="KW-0694">RNA-binding</keyword>
<dbReference type="PROSITE" id="PS50084">
    <property type="entry name" value="KH_TYPE_1"/>
    <property type="match status" value="3"/>
</dbReference>
<dbReference type="Gene3D" id="3.30.1370.10">
    <property type="entry name" value="K Homology domain, type 1"/>
    <property type="match status" value="3"/>
</dbReference>
<gene>
    <name evidence="6" type="ORF">RclHR1_06500007</name>
</gene>
<feature type="coiled-coil region" evidence="3">
    <location>
        <begin position="588"/>
        <end position="912"/>
    </location>
</feature>
<dbReference type="SUPFAM" id="SSF54791">
    <property type="entry name" value="Eukaryotic type KH-domain (KH-domain type I)"/>
    <property type="match status" value="3"/>
</dbReference>
<dbReference type="GO" id="GO:0003723">
    <property type="term" value="F:RNA binding"/>
    <property type="evidence" value="ECO:0007669"/>
    <property type="project" value="UniProtKB-UniRule"/>
</dbReference>
<dbReference type="Gene3D" id="1.10.287.1490">
    <property type="match status" value="1"/>
</dbReference>
<evidence type="ECO:0000256" key="2">
    <source>
        <dbReference type="PROSITE-ProRule" id="PRU00117"/>
    </source>
</evidence>
<dbReference type="SMART" id="SM00322">
    <property type="entry name" value="KH"/>
    <property type="match status" value="3"/>
</dbReference>
<keyword evidence="7" id="KW-1185">Reference proteome</keyword>
<dbReference type="InterPro" id="IPR036612">
    <property type="entry name" value="KH_dom_type_1_sf"/>
</dbReference>
<feature type="domain" description="K Homology" evidence="5">
    <location>
        <begin position="98"/>
        <end position="168"/>
    </location>
</feature>
<feature type="region of interest" description="Disordered" evidence="4">
    <location>
        <begin position="1"/>
        <end position="77"/>
    </location>
</feature>
<dbReference type="SUPFAM" id="SSF57997">
    <property type="entry name" value="Tropomyosin"/>
    <property type="match status" value="1"/>
</dbReference>
<dbReference type="STRING" id="94130.A0A2Z6S4Z1"/>
<name>A0A2Z6S4Z1_9GLOM</name>
<evidence type="ECO:0000313" key="7">
    <source>
        <dbReference type="Proteomes" id="UP000247702"/>
    </source>
</evidence>
<protein>
    <recommendedName>
        <fullName evidence="5">K Homology domain-containing protein</fullName>
    </recommendedName>
</protein>
<dbReference type="AlphaFoldDB" id="A0A2Z6S4Z1"/>
<dbReference type="Proteomes" id="UP000247702">
    <property type="component" value="Unassembled WGS sequence"/>
</dbReference>
<dbReference type="CDD" id="cd22455">
    <property type="entry name" value="KH-I_Rnc1_rpt1"/>
    <property type="match status" value="1"/>
</dbReference>
<comment type="caution">
    <text evidence="6">The sequence shown here is derived from an EMBL/GenBank/DDBJ whole genome shotgun (WGS) entry which is preliminary data.</text>
</comment>
<feature type="domain" description="K Homology" evidence="5">
    <location>
        <begin position="313"/>
        <end position="383"/>
    </location>
</feature>
<evidence type="ECO:0000259" key="5">
    <source>
        <dbReference type="SMART" id="SM00322"/>
    </source>
</evidence>
<feature type="region of interest" description="Disordered" evidence="4">
    <location>
        <begin position="438"/>
        <end position="477"/>
    </location>
</feature>
<evidence type="ECO:0000256" key="3">
    <source>
        <dbReference type="SAM" id="Coils"/>
    </source>
</evidence>
<evidence type="ECO:0000256" key="4">
    <source>
        <dbReference type="SAM" id="MobiDB-lite"/>
    </source>
</evidence>